<dbReference type="PATRIC" id="fig|1086011.3.peg.322"/>
<keyword evidence="2" id="KW-1185">Reference proteome</keyword>
<dbReference type="eggNOG" id="COG1541">
    <property type="taxonomic scope" value="Bacteria"/>
</dbReference>
<reference evidence="1 2" key="1">
    <citation type="journal article" date="2014" name="Acta Crystallogr. D">
        <title>Structure-based characterization and antifreeze properties of a hyperactive ice-binding protein from the Antarctic bacterium Flavobacterium frigoris PS1.</title>
        <authorList>
            <person name="Do H."/>
            <person name="Kim S.J."/>
            <person name="Kim H.J."/>
            <person name="Lee J.H."/>
        </authorList>
    </citation>
    <scope>NUCLEOTIDE SEQUENCE [LARGE SCALE GENOMIC DNA]</scope>
    <source>
        <strain evidence="1 2">PS1</strain>
    </source>
</reference>
<dbReference type="Gene3D" id="3.40.50.12780">
    <property type="entry name" value="N-terminal domain of ligase-like"/>
    <property type="match status" value="1"/>
</dbReference>
<dbReference type="Proteomes" id="UP000005566">
    <property type="component" value="Unassembled WGS sequence"/>
</dbReference>
<name>H7FMM3_FLAFP</name>
<dbReference type="SUPFAM" id="SSF56801">
    <property type="entry name" value="Acetyl-CoA synthetase-like"/>
    <property type="match status" value="1"/>
</dbReference>
<evidence type="ECO:0000313" key="1">
    <source>
        <dbReference type="EMBL" id="EIA10235.1"/>
    </source>
</evidence>
<dbReference type="PANTHER" id="PTHR36932">
    <property type="entry name" value="CAPSULAR POLYSACCHARIDE BIOSYNTHESIS PROTEIN"/>
    <property type="match status" value="1"/>
</dbReference>
<dbReference type="AlphaFoldDB" id="H7FMM3"/>
<dbReference type="STRING" id="1086011.HJ01_00330"/>
<comment type="caution">
    <text evidence="1">The sequence shown here is derived from an EMBL/GenBank/DDBJ whole genome shotgun (WGS) entry which is preliminary data.</text>
</comment>
<dbReference type="PANTHER" id="PTHR36932:SF1">
    <property type="entry name" value="CAPSULAR POLYSACCHARIDE BIOSYNTHESIS PROTEIN"/>
    <property type="match status" value="1"/>
</dbReference>
<dbReference type="InterPro" id="IPR042099">
    <property type="entry name" value="ANL_N_sf"/>
</dbReference>
<dbReference type="EMBL" id="AHKF01000008">
    <property type="protein sequence ID" value="EIA10235.1"/>
    <property type="molecule type" value="Genomic_DNA"/>
</dbReference>
<sequence>MNSRLGGDFKNTYVFLKKTEWFGEKQIEAYQLDQLRKLIGYCDENIPYYKRIFKEINLTAKSINSLEDLKRIPILTKEDVRNNYKDLINPNFKGKVLHSHTSGSTGKSLQFNFSQDAVRYRWALWFRHRARFGVEPSDRFATFTGQVVVPISQSSPPFWRENWAMKQTIFTMHHMSLEKVPSIVNRLNKGGFAYYAGYPSILFSIASSIEELGLKITQSPKVIFTGAEALLGYQREKISKVFGCLVTDQYGFSEGCGNASRCENDLFHEDFEYGVLECHNPILNDDGSRTGEVLATGFTNLAMPFIRYKVGDTATWIDSNCSCGRHSKTISKINGRNEDFVLTPEGNKILRFDYLFKDTVNIVEAQVVQKKLGEIIIRIVKRESYLESEENALRKIVHSKISPKLEVNFEYVNEIERENTGKFRAVKSYLNK</sequence>
<proteinExistence type="predicted"/>
<accession>H7FMM3</accession>
<evidence type="ECO:0000313" key="2">
    <source>
        <dbReference type="Proteomes" id="UP000005566"/>
    </source>
</evidence>
<gene>
    <name evidence="1" type="ORF">HJ01_00330</name>
</gene>
<protein>
    <submittedName>
        <fullName evidence="1">Coenzyme F390 synthetase</fullName>
    </submittedName>
</protein>
<organism evidence="1 2">
    <name type="scientific">Flavobacterium frigoris (strain PS1)</name>
    <dbReference type="NCBI Taxonomy" id="1086011"/>
    <lineage>
        <taxon>Bacteria</taxon>
        <taxon>Pseudomonadati</taxon>
        <taxon>Bacteroidota</taxon>
        <taxon>Flavobacteriia</taxon>
        <taxon>Flavobacteriales</taxon>
        <taxon>Flavobacteriaceae</taxon>
        <taxon>Flavobacterium</taxon>
    </lineage>
</organism>
<dbReference type="InterPro" id="IPR053158">
    <property type="entry name" value="CapK_Type1_Caps_Biosynth"/>
</dbReference>